<gene>
    <name evidence="2" type="ORF">SLEP1_g23268</name>
</gene>
<organism evidence="2 3">
    <name type="scientific">Rubroshorea leprosula</name>
    <dbReference type="NCBI Taxonomy" id="152421"/>
    <lineage>
        <taxon>Eukaryota</taxon>
        <taxon>Viridiplantae</taxon>
        <taxon>Streptophyta</taxon>
        <taxon>Embryophyta</taxon>
        <taxon>Tracheophyta</taxon>
        <taxon>Spermatophyta</taxon>
        <taxon>Magnoliopsida</taxon>
        <taxon>eudicotyledons</taxon>
        <taxon>Gunneridae</taxon>
        <taxon>Pentapetalae</taxon>
        <taxon>rosids</taxon>
        <taxon>malvids</taxon>
        <taxon>Malvales</taxon>
        <taxon>Dipterocarpaceae</taxon>
        <taxon>Rubroshorea</taxon>
    </lineage>
</organism>
<dbReference type="CDD" id="cd09272">
    <property type="entry name" value="RNase_HI_RT_Ty1"/>
    <property type="match status" value="1"/>
</dbReference>
<keyword evidence="3" id="KW-1185">Reference proteome</keyword>
<reference evidence="2 3" key="1">
    <citation type="journal article" date="2021" name="Commun. Biol.">
        <title>The genome of Shorea leprosula (Dipterocarpaceae) highlights the ecological relevance of drought in aseasonal tropical rainforests.</title>
        <authorList>
            <person name="Ng K.K.S."/>
            <person name="Kobayashi M.J."/>
            <person name="Fawcett J.A."/>
            <person name="Hatakeyama M."/>
            <person name="Paape T."/>
            <person name="Ng C.H."/>
            <person name="Ang C.C."/>
            <person name="Tnah L.H."/>
            <person name="Lee C.T."/>
            <person name="Nishiyama T."/>
            <person name="Sese J."/>
            <person name="O'Brien M.J."/>
            <person name="Copetti D."/>
            <person name="Mohd Noor M.I."/>
            <person name="Ong R.C."/>
            <person name="Putra M."/>
            <person name="Sireger I.Z."/>
            <person name="Indrioko S."/>
            <person name="Kosugi Y."/>
            <person name="Izuno A."/>
            <person name="Isagi Y."/>
            <person name="Lee S.L."/>
            <person name="Shimizu K.K."/>
        </authorList>
    </citation>
    <scope>NUCLEOTIDE SEQUENCE [LARGE SCALE GENOMIC DNA]</scope>
    <source>
        <strain evidence="2">214</strain>
    </source>
</reference>
<sequence>MNGAKTVATPMSSSGLSPQNGSPTLSDATAYRKLVGSLQYLSFTRPNISFAVNKLSQYMHCPTELHWQAVKHILRYLKGTMFHGLLMRSSSSLALHAFSDFDWAEYRALAATSSKLVWVLHLLSELDLHFGTPFVLYCDNVGSTYLSSNPVMHSCMKHITIDHHFICDLVGKRILRVPHIASADQLANGLTKPLSSFRFALLRSKIGVVDGSTILRGRIKETLDTAP</sequence>
<evidence type="ECO:0008006" key="4">
    <source>
        <dbReference type="Google" id="ProtNLM"/>
    </source>
</evidence>
<evidence type="ECO:0000313" key="2">
    <source>
        <dbReference type="EMBL" id="GKV12066.1"/>
    </source>
</evidence>
<dbReference type="Proteomes" id="UP001054252">
    <property type="component" value="Unassembled WGS sequence"/>
</dbReference>
<dbReference type="AlphaFoldDB" id="A0AAV5JH44"/>
<evidence type="ECO:0000256" key="1">
    <source>
        <dbReference type="SAM" id="MobiDB-lite"/>
    </source>
</evidence>
<dbReference type="PANTHER" id="PTHR11439">
    <property type="entry name" value="GAG-POL-RELATED RETROTRANSPOSON"/>
    <property type="match status" value="1"/>
</dbReference>
<accession>A0AAV5JH44</accession>
<dbReference type="PANTHER" id="PTHR11439:SF524">
    <property type="entry name" value="RNA-DIRECTED DNA POLYMERASE, PROTEIN KINASE RLK-PELLE-DLSV FAMILY"/>
    <property type="match status" value="1"/>
</dbReference>
<name>A0AAV5JH44_9ROSI</name>
<dbReference type="EMBL" id="BPVZ01000035">
    <property type="protein sequence ID" value="GKV12066.1"/>
    <property type="molecule type" value="Genomic_DNA"/>
</dbReference>
<protein>
    <recommendedName>
        <fullName evidence="4">Retrovirus-related Pol polyprotein from transposon RE2</fullName>
    </recommendedName>
</protein>
<feature type="region of interest" description="Disordered" evidence="1">
    <location>
        <begin position="1"/>
        <end position="24"/>
    </location>
</feature>
<comment type="caution">
    <text evidence="2">The sequence shown here is derived from an EMBL/GenBank/DDBJ whole genome shotgun (WGS) entry which is preliminary data.</text>
</comment>
<proteinExistence type="predicted"/>
<evidence type="ECO:0000313" key="3">
    <source>
        <dbReference type="Proteomes" id="UP001054252"/>
    </source>
</evidence>
<feature type="compositionally biased region" description="Polar residues" evidence="1">
    <location>
        <begin position="9"/>
        <end position="24"/>
    </location>
</feature>
<dbReference type="InterPro" id="IPR043502">
    <property type="entry name" value="DNA/RNA_pol_sf"/>
</dbReference>
<dbReference type="SUPFAM" id="SSF56672">
    <property type="entry name" value="DNA/RNA polymerases"/>
    <property type="match status" value="1"/>
</dbReference>